<keyword evidence="1" id="KW-0472">Membrane</keyword>
<accession>A0A4U3MIH3</accession>
<keyword evidence="1" id="KW-0812">Transmembrane</keyword>
<gene>
    <name evidence="2" type="ORF">FDA94_16450</name>
</gene>
<reference evidence="2 3" key="1">
    <citation type="submission" date="2019-04" db="EMBL/GenBank/DDBJ databases">
        <title>Herbidospora sp. NEAU-GS14.nov., a novel actinomycete isolated from soil.</title>
        <authorList>
            <person name="Han L."/>
        </authorList>
    </citation>
    <scope>NUCLEOTIDE SEQUENCE [LARGE SCALE GENOMIC DNA]</scope>
    <source>
        <strain evidence="2 3">NEAU-GS14</strain>
    </source>
</reference>
<feature type="transmembrane region" description="Helical" evidence="1">
    <location>
        <begin position="133"/>
        <end position="152"/>
    </location>
</feature>
<evidence type="ECO:0000313" key="3">
    <source>
        <dbReference type="Proteomes" id="UP000308705"/>
    </source>
</evidence>
<dbReference type="RefSeq" id="WP_137247937.1">
    <property type="nucleotide sequence ID" value="NZ_SZQA01000014.1"/>
</dbReference>
<comment type="caution">
    <text evidence="2">The sequence shown here is derived from an EMBL/GenBank/DDBJ whole genome shotgun (WGS) entry which is preliminary data.</text>
</comment>
<feature type="transmembrane region" description="Helical" evidence="1">
    <location>
        <begin position="38"/>
        <end position="57"/>
    </location>
</feature>
<protein>
    <recommendedName>
        <fullName evidence="4">DUF3592 domain-containing protein</fullName>
    </recommendedName>
</protein>
<evidence type="ECO:0008006" key="4">
    <source>
        <dbReference type="Google" id="ProtNLM"/>
    </source>
</evidence>
<evidence type="ECO:0000256" key="1">
    <source>
        <dbReference type="SAM" id="Phobius"/>
    </source>
</evidence>
<dbReference type="AlphaFoldDB" id="A0A4U3MIH3"/>
<sequence length="178" mass="18451">MAAFDRDAGLAEYHEALAKAKESARVAPSSVSHRVRGAAAMVFALLFLLGAAAMFYGDWYAPTHGTPATGTITEVGGRGMQVAFTTAEGVPQTGSTETVSGARVGGQLEILYMEGPPSTEVVQVWNAATPPSLGLAVISSLVGLIALAVGLVEFSGRAPWRDAVVLDETSITARSDRT</sequence>
<keyword evidence="1" id="KW-1133">Transmembrane helix</keyword>
<dbReference type="EMBL" id="SZQA01000014">
    <property type="protein sequence ID" value="TKK87766.1"/>
    <property type="molecule type" value="Genomic_DNA"/>
</dbReference>
<evidence type="ECO:0000313" key="2">
    <source>
        <dbReference type="EMBL" id="TKK87766.1"/>
    </source>
</evidence>
<dbReference type="OrthoDB" id="3536659at2"/>
<dbReference type="Proteomes" id="UP000308705">
    <property type="component" value="Unassembled WGS sequence"/>
</dbReference>
<keyword evidence="3" id="KW-1185">Reference proteome</keyword>
<organism evidence="2 3">
    <name type="scientific">Herbidospora galbida</name>
    <dbReference type="NCBI Taxonomy" id="2575442"/>
    <lineage>
        <taxon>Bacteria</taxon>
        <taxon>Bacillati</taxon>
        <taxon>Actinomycetota</taxon>
        <taxon>Actinomycetes</taxon>
        <taxon>Streptosporangiales</taxon>
        <taxon>Streptosporangiaceae</taxon>
        <taxon>Herbidospora</taxon>
    </lineage>
</organism>
<proteinExistence type="predicted"/>
<name>A0A4U3MIH3_9ACTN</name>